<name>A0A0B5DM39_9RHOB</name>
<dbReference type="Proteomes" id="UP000031521">
    <property type="component" value="Chromosome"/>
</dbReference>
<gene>
    <name evidence="1" type="ORF">P73_0013</name>
</gene>
<evidence type="ECO:0000313" key="1">
    <source>
        <dbReference type="EMBL" id="AJE44728.1"/>
    </source>
</evidence>
<dbReference type="Pfam" id="PF05045">
    <property type="entry name" value="RgpF"/>
    <property type="match status" value="1"/>
</dbReference>
<dbReference type="Gene3D" id="3.20.20.80">
    <property type="entry name" value="Glycosidases"/>
    <property type="match status" value="1"/>
</dbReference>
<dbReference type="KEGG" id="cid:P73_0013"/>
<dbReference type="CDD" id="cd11579">
    <property type="entry name" value="Glyco_tran_WbsX"/>
    <property type="match status" value="1"/>
</dbReference>
<dbReference type="PANTHER" id="PTHR41244">
    <property type="entry name" value="RHAMNAN SYNTHESIS F"/>
    <property type="match status" value="1"/>
</dbReference>
<dbReference type="PANTHER" id="PTHR41244:SF1">
    <property type="entry name" value="GLYCOSYLTRANSFERASE"/>
    <property type="match status" value="1"/>
</dbReference>
<proteinExistence type="predicted"/>
<protein>
    <submittedName>
        <fullName evidence="1">Lipopolysaccharide biosynthesis protein-like protein</fullName>
    </submittedName>
</protein>
<keyword evidence="2" id="KW-1185">Reference proteome</keyword>
<dbReference type="AlphaFoldDB" id="A0A0B5DM39"/>
<dbReference type="InterPro" id="IPR032719">
    <property type="entry name" value="WbsX"/>
</dbReference>
<accession>A0A0B5DM39</accession>
<dbReference type="InterPro" id="IPR007739">
    <property type="entry name" value="RgpF"/>
</dbReference>
<dbReference type="STRING" id="1208324.P73_0013"/>
<organism evidence="1 2">
    <name type="scientific">Celeribacter indicus</name>
    <dbReference type="NCBI Taxonomy" id="1208324"/>
    <lineage>
        <taxon>Bacteria</taxon>
        <taxon>Pseudomonadati</taxon>
        <taxon>Pseudomonadota</taxon>
        <taxon>Alphaproteobacteria</taxon>
        <taxon>Rhodobacterales</taxon>
        <taxon>Roseobacteraceae</taxon>
        <taxon>Celeribacter</taxon>
    </lineage>
</organism>
<sequence length="735" mass="83437">MKNALRFVIATSEERAYARELRASGLFDRAFYTGTLPRLHRLYKMDPERHYVIYGEPLGLRPNGAFSPAAYLKHNPDVARARERPFRHYIRSGRHECRVTCDLASAEIEAGAEFPVLRVDPERPKARFAVVVHLFYIEMWEEIAAHLARQRFAFDLFVSYVKLKSHETDPRDLVLARFPEATVHAVPNHGRDIYPFLHFANAGLLDGYEAICKLHTKKSPHRVDGDTWRQALISGILGDPVRTRRRLERFVRAMDTGFWVADGQRFGGAQWWGSNVERTRSLLDRIEVPMDVRTLAFPAGSIYWLKPTVLRLLKGLELGPADFEPEAQQLDGTTAHAVERALGYMCRAAGLSILQASELDTQEIAPPPPRPAFVTAFYLPQFHPVAENDLWWGKGFTEWSGVARGRPNFRGHRQPVLPTDLGFYDLRVTEVMAEQARMAASAGIDAFCVYHYWFDGRRLLEQPLDRLLERPEIDFPFYLCWANESWRRNWDGLSGEVLMPQSYAPGFAAACARDVARYMHDPRYQRVDGTRPRFVIYRPDDMPRPEAAVEEMRRTWREEGLGEVELGAVLFHVEGESPVPEGLFDFWVEMPPHGLVGREAYLCGGPGGNRMHAAVTPGFRGLAYDYTSVARRSVSADYMKALPRNTIAGVMPSWDNTARRGTAAHIAYGANPGTFRAWLSALSRTRLTRSYRGELWINAWNEWAEKAMLEPCQQYGSSALEVLAEFCAAPESAGS</sequence>
<reference evidence="1 2" key="1">
    <citation type="journal article" date="2014" name="Int. J. Syst. Evol. Microbiol.">
        <title>Celeribacter indicus sp. nov., a polycyclic aromatic hydrocarbon-degrading bacterium from deep-sea sediment and reclassification of Huaishuia halophila as Celeribacter halophilus comb. nov.</title>
        <authorList>
            <person name="Lai Q."/>
            <person name="Cao J."/>
            <person name="Yuan J."/>
            <person name="Li F."/>
            <person name="Shao Z."/>
        </authorList>
    </citation>
    <scope>NUCLEOTIDE SEQUENCE [LARGE SCALE GENOMIC DNA]</scope>
    <source>
        <strain evidence="1">P73</strain>
    </source>
</reference>
<dbReference type="Pfam" id="PF14307">
    <property type="entry name" value="Glyco_tran_WbsX"/>
    <property type="match status" value="1"/>
</dbReference>
<dbReference type="HOGENOM" id="CLU_404339_0_0_5"/>
<dbReference type="EMBL" id="CP004393">
    <property type="protein sequence ID" value="AJE44728.1"/>
    <property type="molecule type" value="Genomic_DNA"/>
</dbReference>
<evidence type="ECO:0000313" key="2">
    <source>
        <dbReference type="Proteomes" id="UP000031521"/>
    </source>
</evidence>